<dbReference type="EMBL" id="KZ107844">
    <property type="protein sequence ID" value="OSS49058.1"/>
    <property type="molecule type" value="Genomic_DNA"/>
</dbReference>
<keyword evidence="1" id="KW-1133">Transmembrane helix</keyword>
<protein>
    <submittedName>
        <fullName evidence="2">Uncharacterized protein</fullName>
    </submittedName>
</protein>
<dbReference type="Proteomes" id="UP000193240">
    <property type="component" value="Unassembled WGS sequence"/>
</dbReference>
<keyword evidence="3" id="KW-1185">Reference proteome</keyword>
<dbReference type="InParanoid" id="A0A1Y2M1E6"/>
<feature type="transmembrane region" description="Helical" evidence="1">
    <location>
        <begin position="33"/>
        <end position="54"/>
    </location>
</feature>
<keyword evidence="1" id="KW-0812">Transmembrane</keyword>
<reference evidence="2 3" key="1">
    <citation type="journal article" date="2017" name="Genome Announc.">
        <title>Genome sequence of the saprophytic ascomycete Epicoccum nigrum ICMP 19927 strain isolated from New Zealand.</title>
        <authorList>
            <person name="Fokin M."/>
            <person name="Fleetwood D."/>
            <person name="Weir B.S."/>
            <person name="Villas-Boas S.G."/>
        </authorList>
    </citation>
    <scope>NUCLEOTIDE SEQUENCE [LARGE SCALE GENOMIC DNA]</scope>
    <source>
        <strain evidence="2 3">ICMP 19927</strain>
    </source>
</reference>
<organism evidence="2 3">
    <name type="scientific">Epicoccum nigrum</name>
    <name type="common">Soil fungus</name>
    <name type="synonym">Epicoccum purpurascens</name>
    <dbReference type="NCBI Taxonomy" id="105696"/>
    <lineage>
        <taxon>Eukaryota</taxon>
        <taxon>Fungi</taxon>
        <taxon>Dikarya</taxon>
        <taxon>Ascomycota</taxon>
        <taxon>Pezizomycotina</taxon>
        <taxon>Dothideomycetes</taxon>
        <taxon>Pleosporomycetidae</taxon>
        <taxon>Pleosporales</taxon>
        <taxon>Pleosporineae</taxon>
        <taxon>Didymellaceae</taxon>
        <taxon>Epicoccum</taxon>
    </lineage>
</organism>
<evidence type="ECO:0000313" key="3">
    <source>
        <dbReference type="Proteomes" id="UP000193240"/>
    </source>
</evidence>
<keyword evidence="1" id="KW-0472">Membrane</keyword>
<evidence type="ECO:0000256" key="1">
    <source>
        <dbReference type="SAM" id="Phobius"/>
    </source>
</evidence>
<name>A0A1Y2M1E6_EPING</name>
<sequence>MQVDVVLLQRSEATRLSRSYATGAQLVANRPPLIAVGVAICLGNVVDSALAILSSESAPPSHLTLFLVDSGSRFGLFELSASRASIFAAAVVILLYRLDYRRSSGAQQRLDIGATDKSFW</sequence>
<dbReference type="AlphaFoldDB" id="A0A1Y2M1E6"/>
<feature type="transmembrane region" description="Helical" evidence="1">
    <location>
        <begin position="74"/>
        <end position="96"/>
    </location>
</feature>
<accession>A0A1Y2M1E6</accession>
<evidence type="ECO:0000313" key="2">
    <source>
        <dbReference type="EMBL" id="OSS49058.1"/>
    </source>
</evidence>
<proteinExistence type="predicted"/>
<gene>
    <name evidence="2" type="ORF">B5807_05480</name>
</gene>